<evidence type="ECO:0000256" key="3">
    <source>
        <dbReference type="ARBA" id="ARBA00023157"/>
    </source>
</evidence>
<keyword evidence="3" id="KW-1015">Disulfide bond</keyword>
<dbReference type="InterPro" id="IPR011042">
    <property type="entry name" value="6-blade_b-propeller_TolB-like"/>
</dbReference>
<accession>A0ABQ8FPS5</accession>
<dbReference type="InterPro" id="IPR051288">
    <property type="entry name" value="Serum_paraoxonase/arylesterase"/>
</dbReference>
<keyword evidence="4" id="KW-0325">Glycoprotein</keyword>
<comment type="caution">
    <text evidence="5">The sequence shown here is derived from an EMBL/GenBank/DDBJ whole genome shotgun (WGS) entry which is preliminary data.</text>
</comment>
<sequence length="425" mass="48422">MAIKRAFTSVSAAVFVLLLATILRNPYYLLNTFGGREEHPRKTTWSGHGAFNNDRCWKNPGSLACGSPEDRLQFHPGASRLDPAPDRRYFEYFIKYDIENNITTRLEIENWNQDHDLVLHGLDIWQPDDGRSEIFIFAVNHDRDGEGIALFSHVLGTNTLRFVKEFQHPAIKTPNQVAAAGPRSFFISNDHYFYGGYFRHLEERYGPWKWASQVVYCAETEEGFNCHPVSPKNSHPYANGILLIDQGRTLMVNDVVYGTTTAYDVHPETKTLTRNRTISLGASPDNLSEIPGSGDLVVSVIPNLENVFDRLFKNDPLNYDSLIEAAVLRLVKSKNFAPELLYWDDGSLISLLTSSAVDTRHYKLISGGLFERYFIRASPRLALTRLIYDSYTIIVFDSRLLRKSGLNECVIAACHTREMMRPLYR</sequence>
<evidence type="ECO:0000313" key="5">
    <source>
        <dbReference type="EMBL" id="KAH7009166.1"/>
    </source>
</evidence>
<gene>
    <name evidence="5" type="ORF">B0J12DRAFT_733827</name>
</gene>
<keyword evidence="6" id="KW-1185">Reference proteome</keyword>
<dbReference type="Pfam" id="PF01731">
    <property type="entry name" value="Arylesterase"/>
    <property type="match status" value="1"/>
</dbReference>
<comment type="similarity">
    <text evidence="1">Belongs to the paraoxonase family.</text>
</comment>
<reference evidence="5 6" key="1">
    <citation type="journal article" date="2021" name="Nat. Commun.">
        <title>Genetic determinants of endophytism in the Arabidopsis root mycobiome.</title>
        <authorList>
            <person name="Mesny F."/>
            <person name="Miyauchi S."/>
            <person name="Thiergart T."/>
            <person name="Pickel B."/>
            <person name="Atanasova L."/>
            <person name="Karlsson M."/>
            <person name="Huettel B."/>
            <person name="Barry K.W."/>
            <person name="Haridas S."/>
            <person name="Chen C."/>
            <person name="Bauer D."/>
            <person name="Andreopoulos W."/>
            <person name="Pangilinan J."/>
            <person name="LaButti K."/>
            <person name="Riley R."/>
            <person name="Lipzen A."/>
            <person name="Clum A."/>
            <person name="Drula E."/>
            <person name="Henrissat B."/>
            <person name="Kohler A."/>
            <person name="Grigoriev I.V."/>
            <person name="Martin F.M."/>
            <person name="Hacquard S."/>
        </authorList>
    </citation>
    <scope>NUCLEOTIDE SEQUENCE [LARGE SCALE GENOMIC DNA]</scope>
    <source>
        <strain evidence="5 6">MPI-SDFR-AT-0080</strain>
    </source>
</reference>
<protein>
    <recommendedName>
        <fullName evidence="7">Calcium-dependent phosphotriesterase</fullName>
    </recommendedName>
</protein>
<dbReference type="EMBL" id="JAGTJR010000115">
    <property type="protein sequence ID" value="KAH7009166.1"/>
    <property type="molecule type" value="Genomic_DNA"/>
</dbReference>
<name>A0ABQ8FPS5_9PEZI</name>
<dbReference type="PANTHER" id="PTHR11799">
    <property type="entry name" value="PARAOXONASE"/>
    <property type="match status" value="1"/>
</dbReference>
<evidence type="ECO:0008006" key="7">
    <source>
        <dbReference type="Google" id="ProtNLM"/>
    </source>
</evidence>
<proteinExistence type="inferred from homology"/>
<dbReference type="Proteomes" id="UP000774617">
    <property type="component" value="Unassembled WGS sequence"/>
</dbReference>
<evidence type="ECO:0000256" key="4">
    <source>
        <dbReference type="ARBA" id="ARBA00023180"/>
    </source>
</evidence>
<evidence type="ECO:0000256" key="2">
    <source>
        <dbReference type="ARBA" id="ARBA00022801"/>
    </source>
</evidence>
<dbReference type="PANTHER" id="PTHR11799:SF12">
    <property type="entry name" value="PARAOXONASE-RELATED"/>
    <property type="match status" value="1"/>
</dbReference>
<dbReference type="InterPro" id="IPR002640">
    <property type="entry name" value="Arylesterase"/>
</dbReference>
<evidence type="ECO:0000256" key="1">
    <source>
        <dbReference type="ARBA" id="ARBA00008595"/>
    </source>
</evidence>
<organism evidence="5 6">
    <name type="scientific">Macrophomina phaseolina</name>
    <dbReference type="NCBI Taxonomy" id="35725"/>
    <lineage>
        <taxon>Eukaryota</taxon>
        <taxon>Fungi</taxon>
        <taxon>Dikarya</taxon>
        <taxon>Ascomycota</taxon>
        <taxon>Pezizomycotina</taxon>
        <taxon>Dothideomycetes</taxon>
        <taxon>Dothideomycetes incertae sedis</taxon>
        <taxon>Botryosphaeriales</taxon>
        <taxon>Botryosphaeriaceae</taxon>
        <taxon>Macrophomina</taxon>
    </lineage>
</organism>
<keyword evidence="2" id="KW-0378">Hydrolase</keyword>
<dbReference type="SUPFAM" id="SSF63829">
    <property type="entry name" value="Calcium-dependent phosphotriesterase"/>
    <property type="match status" value="1"/>
</dbReference>
<evidence type="ECO:0000313" key="6">
    <source>
        <dbReference type="Proteomes" id="UP000774617"/>
    </source>
</evidence>
<dbReference type="Gene3D" id="2.120.10.30">
    <property type="entry name" value="TolB, C-terminal domain"/>
    <property type="match status" value="1"/>
</dbReference>